<dbReference type="AlphaFoldDB" id="A0A0E4C8Z6"/>
<dbReference type="RefSeq" id="WP_046497894.1">
    <property type="nucleotide sequence ID" value="NZ_CGIH01000029.1"/>
</dbReference>
<proteinExistence type="inferred from homology"/>
<dbReference type="InterPro" id="IPR037171">
    <property type="entry name" value="NagB/RpiA_transferase-like"/>
</dbReference>
<keyword evidence="6" id="KW-1185">Reference proteome</keyword>
<dbReference type="SUPFAM" id="SSF100950">
    <property type="entry name" value="NagB/RpiA/CoA transferase-like"/>
    <property type="match status" value="2"/>
</dbReference>
<dbReference type="InterPro" id="IPR038460">
    <property type="entry name" value="AcetylCoA_hyd_C_sf"/>
</dbReference>
<dbReference type="PANTHER" id="PTHR21432">
    <property type="entry name" value="ACETYL-COA HYDROLASE-RELATED"/>
    <property type="match status" value="1"/>
</dbReference>
<gene>
    <name evidence="5" type="ORF">1796</name>
</gene>
<dbReference type="Gene3D" id="3.30.750.70">
    <property type="entry name" value="4-hydroxybutyrate coenzyme like domains"/>
    <property type="match status" value="1"/>
</dbReference>
<name>A0A0E4C8Z6_9FIRM</name>
<comment type="similarity">
    <text evidence="1">Belongs to the acetyl-CoA hydrolase/transferase family.</text>
</comment>
<dbReference type="Pfam" id="PF13336">
    <property type="entry name" value="AcetylCoA_hyd_C"/>
    <property type="match status" value="1"/>
</dbReference>
<dbReference type="EMBL" id="CGIH01000029">
    <property type="protein sequence ID" value="CFX75458.1"/>
    <property type="molecule type" value="Genomic_DNA"/>
</dbReference>
<dbReference type="PANTHER" id="PTHR21432:SF20">
    <property type="entry name" value="ACETYL-COA HYDROLASE"/>
    <property type="match status" value="1"/>
</dbReference>
<dbReference type="Gene3D" id="3.40.1080.20">
    <property type="entry name" value="Acetyl-CoA hydrolase/transferase C-terminal domain"/>
    <property type="match status" value="1"/>
</dbReference>
<dbReference type="GO" id="GO:0016787">
    <property type="term" value="F:hydrolase activity"/>
    <property type="evidence" value="ECO:0007669"/>
    <property type="project" value="UniProtKB-KW"/>
</dbReference>
<evidence type="ECO:0000259" key="4">
    <source>
        <dbReference type="Pfam" id="PF13336"/>
    </source>
</evidence>
<organism evidence="5 6">
    <name type="scientific">Syntrophomonas zehnderi OL-4</name>
    <dbReference type="NCBI Taxonomy" id="690567"/>
    <lineage>
        <taxon>Bacteria</taxon>
        <taxon>Bacillati</taxon>
        <taxon>Bacillota</taxon>
        <taxon>Clostridia</taxon>
        <taxon>Eubacteriales</taxon>
        <taxon>Syntrophomonadaceae</taxon>
        <taxon>Syntrophomonas</taxon>
    </lineage>
</organism>
<evidence type="ECO:0000256" key="2">
    <source>
        <dbReference type="ARBA" id="ARBA00022679"/>
    </source>
</evidence>
<keyword evidence="5" id="KW-0378">Hydrolase</keyword>
<evidence type="ECO:0000313" key="6">
    <source>
        <dbReference type="Proteomes" id="UP000045545"/>
    </source>
</evidence>
<keyword evidence="2 5" id="KW-0808">Transferase</keyword>
<protein>
    <submittedName>
        <fullName evidence="5">Acetyl-CoA hydrolase/transferase</fullName>
    </submittedName>
</protein>
<feature type="domain" description="Acetyl-CoA hydrolase/transferase C-terminal" evidence="4">
    <location>
        <begin position="274"/>
        <end position="425"/>
    </location>
</feature>
<dbReference type="STRING" id="690567.1796"/>
<evidence type="ECO:0000259" key="3">
    <source>
        <dbReference type="Pfam" id="PF02550"/>
    </source>
</evidence>
<dbReference type="InterPro" id="IPR003702">
    <property type="entry name" value="ActCoA_hydro_N"/>
</dbReference>
<evidence type="ECO:0000256" key="1">
    <source>
        <dbReference type="ARBA" id="ARBA00009632"/>
    </source>
</evidence>
<dbReference type="GO" id="GO:0006083">
    <property type="term" value="P:acetate metabolic process"/>
    <property type="evidence" value="ECO:0007669"/>
    <property type="project" value="InterPro"/>
</dbReference>
<dbReference type="Pfam" id="PF02550">
    <property type="entry name" value="AcetylCoA_hydro"/>
    <property type="match status" value="1"/>
</dbReference>
<dbReference type="InterPro" id="IPR026888">
    <property type="entry name" value="AcetylCoA_hyd_C"/>
</dbReference>
<dbReference type="InterPro" id="IPR046433">
    <property type="entry name" value="ActCoA_hydro"/>
</dbReference>
<reference evidence="5 6" key="1">
    <citation type="submission" date="2015-03" db="EMBL/GenBank/DDBJ databases">
        <authorList>
            <person name="Murphy D."/>
        </authorList>
    </citation>
    <scope>NUCLEOTIDE SEQUENCE [LARGE SCALE GENOMIC DNA]</scope>
    <source>
        <strain evidence="5 6">OL-4</strain>
    </source>
</reference>
<evidence type="ECO:0000313" key="5">
    <source>
        <dbReference type="EMBL" id="CFX75458.1"/>
    </source>
</evidence>
<dbReference type="OrthoDB" id="9801795at2"/>
<dbReference type="Gene3D" id="3.40.1080.10">
    <property type="entry name" value="Glutaconate Coenzyme A-transferase"/>
    <property type="match status" value="1"/>
</dbReference>
<feature type="domain" description="Acetyl-CoA hydrolase/transferase N-terminal" evidence="3">
    <location>
        <begin position="6"/>
        <end position="186"/>
    </location>
</feature>
<sequence>MAKTWYNQYQHKLTSPEDAVKDIPAGAYVYCGFCAGEPPALLEAIADNVESYTDVKIMQMLSPQKASYIKPENAGNVRLSSWFSGASTRHAVNEGWADYTPQHFHDTCHLMRQEMVPVDVFMAVVSPMDDHGYFSLGASVCYAYDAIKKAKKVIFEVNENFPRTYGNTFVHISHVDQVVENNVPIPQIPSSQPNAIQKTIGGIISELIEDGSTIQLGFGAIPMAMSEFLKEKHHLGIHTEILVDAMVDLVECGAVSNNNRSMHLGKITGTTLVGTDKIYKYAHQNPLVELYPVDYTNDVNMIASNNKMVAVNATLEVDLFGQCVSESIGYRHYSGSGGQADFVRGAVKSPGGKAILALPSTAKDGTVSRITPCLQPGASVTVTKNDVDIIVTEYGAVRLRGKSQRERAKLLISIAHPDFRDELRFNANRIKLI</sequence>
<accession>A0A0E4C8Z6</accession>
<dbReference type="GO" id="GO:0008775">
    <property type="term" value="F:acetate CoA-transferase activity"/>
    <property type="evidence" value="ECO:0007669"/>
    <property type="project" value="InterPro"/>
</dbReference>
<dbReference type="Proteomes" id="UP000045545">
    <property type="component" value="Unassembled WGS sequence"/>
</dbReference>